<dbReference type="Proteomes" id="UP001153076">
    <property type="component" value="Unassembled WGS sequence"/>
</dbReference>
<keyword evidence="2" id="KW-1185">Reference proteome</keyword>
<protein>
    <submittedName>
        <fullName evidence="1">Uncharacterized protein</fullName>
    </submittedName>
</protein>
<dbReference type="PANTHER" id="PTHR34835:SF34">
    <property type="entry name" value="OS08G0555500 PROTEIN"/>
    <property type="match status" value="1"/>
</dbReference>
<dbReference type="PANTHER" id="PTHR34835">
    <property type="entry name" value="OS07G0283600 PROTEIN-RELATED"/>
    <property type="match status" value="1"/>
</dbReference>
<dbReference type="EMBL" id="JAKOGI010002586">
    <property type="protein sequence ID" value="KAJ8421700.1"/>
    <property type="molecule type" value="Genomic_DNA"/>
</dbReference>
<evidence type="ECO:0000313" key="2">
    <source>
        <dbReference type="Proteomes" id="UP001153076"/>
    </source>
</evidence>
<name>A0A9Q1JKM0_9CARY</name>
<accession>A0A9Q1JKM0</accession>
<evidence type="ECO:0000313" key="1">
    <source>
        <dbReference type="EMBL" id="KAJ8421700.1"/>
    </source>
</evidence>
<reference evidence="1" key="1">
    <citation type="submission" date="2022-04" db="EMBL/GenBank/DDBJ databases">
        <title>Carnegiea gigantea Genome sequencing and assembly v2.</title>
        <authorList>
            <person name="Copetti D."/>
            <person name="Sanderson M.J."/>
            <person name="Burquez A."/>
            <person name="Wojciechowski M.F."/>
        </authorList>
    </citation>
    <scope>NUCLEOTIDE SEQUENCE</scope>
    <source>
        <strain evidence="1">SGP5-SGP5p</strain>
        <tissue evidence="1">Aerial part</tissue>
    </source>
</reference>
<proteinExistence type="predicted"/>
<comment type="caution">
    <text evidence="1">The sequence shown here is derived from an EMBL/GenBank/DDBJ whole genome shotgun (WGS) entry which is preliminary data.</text>
</comment>
<dbReference type="AlphaFoldDB" id="A0A9Q1JKM0"/>
<sequence>MVAQLNEAQTEAVRSMGFGSFLKSASFVLPNWQRFTVATFDACVTLGVPIGGREIIESKYDEVHAAWVKAWKIEHTAPELTCMPEFILANKDVCESFRRNFIIYLQAEELLLQQVHPQIRQGCESECIPRLVQVCSAEAHQQCEALQGEQEELPLKSAMVASEKRAYQKAFITRMSMHSFTSPVAQLNKTQVDTVKSMGFAPFLKVDVK</sequence>
<gene>
    <name evidence="1" type="ORF">Cgig2_002597</name>
</gene>
<organism evidence="1 2">
    <name type="scientific">Carnegiea gigantea</name>
    <dbReference type="NCBI Taxonomy" id="171969"/>
    <lineage>
        <taxon>Eukaryota</taxon>
        <taxon>Viridiplantae</taxon>
        <taxon>Streptophyta</taxon>
        <taxon>Embryophyta</taxon>
        <taxon>Tracheophyta</taxon>
        <taxon>Spermatophyta</taxon>
        <taxon>Magnoliopsida</taxon>
        <taxon>eudicotyledons</taxon>
        <taxon>Gunneridae</taxon>
        <taxon>Pentapetalae</taxon>
        <taxon>Caryophyllales</taxon>
        <taxon>Cactineae</taxon>
        <taxon>Cactaceae</taxon>
        <taxon>Cactoideae</taxon>
        <taxon>Echinocereeae</taxon>
        <taxon>Carnegiea</taxon>
    </lineage>
</organism>